<dbReference type="InParanoid" id="A0A1X7VYJ4"/>
<feature type="compositionally biased region" description="Acidic residues" evidence="1">
    <location>
        <begin position="33"/>
        <end position="49"/>
    </location>
</feature>
<protein>
    <submittedName>
        <fullName evidence="2">Uncharacterized protein</fullName>
    </submittedName>
</protein>
<dbReference type="AlphaFoldDB" id="A0A1X7VYJ4"/>
<reference evidence="2" key="1">
    <citation type="submission" date="2017-05" db="UniProtKB">
        <authorList>
            <consortium name="EnsemblMetazoa"/>
        </authorList>
    </citation>
    <scope>IDENTIFICATION</scope>
</reference>
<accession>A0A1X7VYJ4</accession>
<name>A0A1X7VYJ4_AMPQE</name>
<feature type="region of interest" description="Disordered" evidence="1">
    <location>
        <begin position="23"/>
        <end position="66"/>
    </location>
</feature>
<proteinExistence type="predicted"/>
<organism evidence="2">
    <name type="scientific">Amphimedon queenslandica</name>
    <name type="common">Sponge</name>
    <dbReference type="NCBI Taxonomy" id="400682"/>
    <lineage>
        <taxon>Eukaryota</taxon>
        <taxon>Metazoa</taxon>
        <taxon>Porifera</taxon>
        <taxon>Demospongiae</taxon>
        <taxon>Heteroscleromorpha</taxon>
        <taxon>Haplosclerida</taxon>
        <taxon>Niphatidae</taxon>
        <taxon>Amphimedon</taxon>
    </lineage>
</organism>
<evidence type="ECO:0000313" key="2">
    <source>
        <dbReference type="EnsemblMetazoa" id="Aqu2.1.44569_001"/>
    </source>
</evidence>
<evidence type="ECO:0000256" key="1">
    <source>
        <dbReference type="SAM" id="MobiDB-lite"/>
    </source>
</evidence>
<dbReference type="EnsemblMetazoa" id="Aqu2.1.44569_001">
    <property type="protein sequence ID" value="Aqu2.1.44569_001"/>
    <property type="gene ID" value="Aqu2.1.44569"/>
</dbReference>
<sequence>MLRMAQENLYRFFHSMLSYQTQSDPKRTKLDLSDNDLELDKDDENDVDSWNEISPSGTEVIPPSNDIAESTACGSTTTSEYTQLSTASSEQTQADTCTCTLVCCTMDQPNHPYPINKSESYYVL</sequence>